<dbReference type="InterPro" id="IPR000644">
    <property type="entry name" value="CBS_dom"/>
</dbReference>
<keyword evidence="2" id="KW-0677">Repeat</keyword>
<evidence type="ECO:0000256" key="1">
    <source>
        <dbReference type="ARBA" id="ARBA00022605"/>
    </source>
</evidence>
<evidence type="ECO:0000256" key="4">
    <source>
        <dbReference type="PROSITE-ProRule" id="PRU00703"/>
    </source>
</evidence>
<name>A0A062V3E6_9EURY</name>
<dbReference type="OrthoDB" id="43333at2157"/>
<accession>A0A062V3E6</accession>
<reference evidence="6 7" key="1">
    <citation type="journal article" date="2013" name="Nature">
        <title>Anaerobic oxidation of methane coupled to nitrate reduction in a novel archaeal lineage.</title>
        <authorList>
            <person name="Haroon M.F."/>
            <person name="Hu S."/>
            <person name="Shi Y."/>
            <person name="Imelfort M."/>
            <person name="Keller J."/>
            <person name="Hugenholtz P."/>
            <person name="Yuan Z."/>
            <person name="Tyson G.W."/>
        </authorList>
    </citation>
    <scope>NUCLEOTIDE SEQUENCE [LARGE SCALE GENOMIC DNA]</scope>
    <source>
        <strain evidence="6 7">ANME-2d</strain>
    </source>
</reference>
<sequence length="140" mass="15097">MKVSEIMTKDLVKVDPSSMAMDAAEKMQAENVGAVLVADGDHLRGIVTDRQIATRVVASGLDPAEIPVTDIMTKNPVTASPDMELEDATRIMGDNRFRRVPVVKDERLVGIISTADIAAHARECNVCINNILNEVAKAAK</sequence>
<dbReference type="EMBL" id="JMIY01000001">
    <property type="protein sequence ID" value="KCZ73606.1"/>
    <property type="molecule type" value="Genomic_DNA"/>
</dbReference>
<dbReference type="SMART" id="SM00116">
    <property type="entry name" value="CBS"/>
    <property type="match status" value="2"/>
</dbReference>
<evidence type="ECO:0000256" key="3">
    <source>
        <dbReference type="ARBA" id="ARBA00023167"/>
    </source>
</evidence>
<dbReference type="Gene3D" id="3.10.580.10">
    <property type="entry name" value="CBS-domain"/>
    <property type="match status" value="1"/>
</dbReference>
<dbReference type="SUPFAM" id="SSF54631">
    <property type="entry name" value="CBS-domain pair"/>
    <property type="match status" value="1"/>
</dbReference>
<keyword evidence="7" id="KW-1185">Reference proteome</keyword>
<dbReference type="PANTHER" id="PTHR48108:SF26">
    <property type="entry name" value="CBS DOMAIN-CONTAINING PROTEIN DDB_G0289609"/>
    <property type="match status" value="1"/>
</dbReference>
<dbReference type="Pfam" id="PF00571">
    <property type="entry name" value="CBS"/>
    <property type="match status" value="2"/>
</dbReference>
<feature type="domain" description="CBS" evidence="5">
    <location>
        <begin position="72"/>
        <end position="127"/>
    </location>
</feature>
<keyword evidence="4" id="KW-0129">CBS domain</keyword>
<protein>
    <submittedName>
        <fullName evidence="6">Putative signal-transduction protein</fullName>
    </submittedName>
</protein>
<evidence type="ECO:0000259" key="5">
    <source>
        <dbReference type="PROSITE" id="PS51371"/>
    </source>
</evidence>
<dbReference type="PROSITE" id="PS51371">
    <property type="entry name" value="CBS"/>
    <property type="match status" value="2"/>
</dbReference>
<proteinExistence type="predicted"/>
<evidence type="ECO:0000256" key="2">
    <source>
        <dbReference type="ARBA" id="ARBA00022737"/>
    </source>
</evidence>
<dbReference type="InterPro" id="IPR046342">
    <property type="entry name" value="CBS_dom_sf"/>
</dbReference>
<comment type="caution">
    <text evidence="6">The sequence shown here is derived from an EMBL/GenBank/DDBJ whole genome shotgun (WGS) entry which is preliminary data.</text>
</comment>
<feature type="domain" description="CBS" evidence="5">
    <location>
        <begin position="7"/>
        <end position="63"/>
    </location>
</feature>
<dbReference type="AlphaFoldDB" id="A0A062V3E6"/>
<keyword evidence="3" id="KW-0486">Methionine biosynthesis</keyword>
<dbReference type="CDD" id="cd04622">
    <property type="entry name" value="CBS_pair_HRP1_like"/>
    <property type="match status" value="1"/>
</dbReference>
<dbReference type="GO" id="GO:0009086">
    <property type="term" value="P:methionine biosynthetic process"/>
    <property type="evidence" value="ECO:0007669"/>
    <property type="project" value="UniProtKB-KW"/>
</dbReference>
<organism evidence="6 7">
    <name type="scientific">Candidatus Methanoperedens nitratireducens</name>
    <dbReference type="NCBI Taxonomy" id="1392998"/>
    <lineage>
        <taxon>Archaea</taxon>
        <taxon>Methanobacteriati</taxon>
        <taxon>Methanobacteriota</taxon>
        <taxon>Stenosarchaea group</taxon>
        <taxon>Methanomicrobia</taxon>
        <taxon>Methanosarcinales</taxon>
        <taxon>ANME-2 cluster</taxon>
        <taxon>Candidatus Methanoperedentaceae</taxon>
        <taxon>Candidatus Methanoperedens</taxon>
    </lineage>
</organism>
<evidence type="ECO:0000313" key="6">
    <source>
        <dbReference type="EMBL" id="KCZ73606.1"/>
    </source>
</evidence>
<dbReference type="InterPro" id="IPR051462">
    <property type="entry name" value="CBS_domain-containing"/>
</dbReference>
<gene>
    <name evidence="6" type="ORF">ANME2D_00677</name>
</gene>
<evidence type="ECO:0000313" key="7">
    <source>
        <dbReference type="Proteomes" id="UP000027153"/>
    </source>
</evidence>
<dbReference type="PANTHER" id="PTHR48108">
    <property type="entry name" value="CBS DOMAIN-CONTAINING PROTEIN CBSX2, CHLOROPLASTIC"/>
    <property type="match status" value="1"/>
</dbReference>
<keyword evidence="1" id="KW-0028">Amino-acid biosynthesis</keyword>
<dbReference type="RefSeq" id="WP_048089095.1">
    <property type="nucleotide sequence ID" value="NZ_JMIY01000001.1"/>
</dbReference>
<dbReference type="Proteomes" id="UP000027153">
    <property type="component" value="Unassembled WGS sequence"/>
</dbReference>